<dbReference type="PANTHER" id="PTHR35807">
    <property type="entry name" value="TRANSCRIPTIONAL REGULATOR REDD-RELATED"/>
    <property type="match status" value="1"/>
</dbReference>
<dbReference type="SMART" id="SM00382">
    <property type="entry name" value="AAA"/>
    <property type="match status" value="1"/>
</dbReference>
<dbReference type="InterPro" id="IPR003593">
    <property type="entry name" value="AAA+_ATPase"/>
</dbReference>
<proteinExistence type="predicted"/>
<dbReference type="EMBL" id="CP136508">
    <property type="protein sequence ID" value="WUR16017.1"/>
    <property type="molecule type" value="Genomic_DNA"/>
</dbReference>
<evidence type="ECO:0000259" key="1">
    <source>
        <dbReference type="SMART" id="SM00382"/>
    </source>
</evidence>
<dbReference type="InterPro" id="IPR011990">
    <property type="entry name" value="TPR-like_helical_dom_sf"/>
</dbReference>
<keyword evidence="4" id="KW-1185">Reference proteome</keyword>
<gene>
    <name evidence="3" type="ORF">E7V67_013205</name>
</gene>
<accession>A0ABZ1UTF7</accession>
<evidence type="ECO:0000259" key="2">
    <source>
        <dbReference type="SMART" id="SM01043"/>
    </source>
</evidence>
<reference evidence="3 4" key="1">
    <citation type="journal article" date="2019" name="Int. J. Syst. Evol. Microbiol.">
        <title>The Draft Whole-Genome Sequence of the Antibiotic Producer Empedobacter haloabium ATCC 31962 Provides Indications for Its Taxonomic Reclassification.</title>
        <authorList>
            <person name="Miess H."/>
            <person name="Arlt P."/>
            <person name="Apel A.K."/>
            <person name="Weber T."/>
            <person name="Nieselt K."/>
            <person name="Hanssen F."/>
            <person name="Czemmel S."/>
            <person name="Nahnsen S."/>
            <person name="Gross H."/>
        </authorList>
    </citation>
    <scope>NUCLEOTIDE SEQUENCE [LARGE SCALE GENOMIC DNA]</scope>
    <source>
        <strain evidence="3 4">ATCC 31962</strain>
    </source>
</reference>
<dbReference type="SUPFAM" id="SSF46894">
    <property type="entry name" value="C-terminal effector domain of the bipartite response regulators"/>
    <property type="match status" value="1"/>
</dbReference>
<dbReference type="Gene3D" id="1.10.10.10">
    <property type="entry name" value="Winged helix-like DNA-binding domain superfamily/Winged helix DNA-binding domain"/>
    <property type="match status" value="1"/>
</dbReference>
<organism evidence="3 4">
    <name type="scientific">[Empedobacter] haloabium</name>
    <dbReference type="NCBI Taxonomy" id="592317"/>
    <lineage>
        <taxon>Bacteria</taxon>
        <taxon>Pseudomonadati</taxon>
        <taxon>Pseudomonadota</taxon>
        <taxon>Betaproteobacteria</taxon>
        <taxon>Burkholderiales</taxon>
        <taxon>Oxalobacteraceae</taxon>
        <taxon>Telluria group</taxon>
        <taxon>Telluria group incertae sedis</taxon>
    </lineage>
</organism>
<dbReference type="InterPro" id="IPR005158">
    <property type="entry name" value="BTAD"/>
</dbReference>
<dbReference type="Gene3D" id="1.25.40.10">
    <property type="entry name" value="Tetratricopeptide repeat domain"/>
    <property type="match status" value="2"/>
</dbReference>
<name>A0ABZ1UTF7_9BURK</name>
<dbReference type="SUPFAM" id="SSF52540">
    <property type="entry name" value="P-loop containing nucleoside triphosphate hydrolases"/>
    <property type="match status" value="1"/>
</dbReference>
<dbReference type="SUPFAM" id="SSF48452">
    <property type="entry name" value="TPR-like"/>
    <property type="match status" value="1"/>
</dbReference>
<protein>
    <submittedName>
        <fullName evidence="3">BTAD domain-containing putative transcriptional regulator</fullName>
    </submittedName>
</protein>
<feature type="domain" description="Bacterial transcriptional activator" evidence="2">
    <location>
        <begin position="915"/>
        <end position="1055"/>
    </location>
</feature>
<dbReference type="InterPro" id="IPR051677">
    <property type="entry name" value="AfsR-DnrI-RedD_regulator"/>
</dbReference>
<evidence type="ECO:0000313" key="3">
    <source>
        <dbReference type="EMBL" id="WUR16017.1"/>
    </source>
</evidence>
<dbReference type="SMART" id="SM01043">
    <property type="entry name" value="BTAD"/>
    <property type="match status" value="1"/>
</dbReference>
<dbReference type="InterPro" id="IPR059106">
    <property type="entry name" value="WHD_MalT"/>
</dbReference>
<dbReference type="InterPro" id="IPR016032">
    <property type="entry name" value="Sig_transdc_resp-reg_C-effctor"/>
</dbReference>
<dbReference type="Pfam" id="PF25873">
    <property type="entry name" value="WHD_MalT"/>
    <property type="match status" value="1"/>
</dbReference>
<evidence type="ECO:0000313" key="4">
    <source>
        <dbReference type="Proteomes" id="UP000321323"/>
    </source>
</evidence>
<dbReference type="InterPro" id="IPR027417">
    <property type="entry name" value="P-loop_NTPase"/>
</dbReference>
<dbReference type="Pfam" id="PF03704">
    <property type="entry name" value="BTAD"/>
    <property type="match status" value="1"/>
</dbReference>
<sequence>MGLAASMAKVTRPRLYRTLPRERLFRRLDALCTRKAIWITGPPGAGKTTLASSYLEYRHVPSLWYHMDNGDADPASFFFYLSMACHAAPGGEPLPLLNPEYLPDLAGFTRRFFRQLYARLHEGSVLVFDNYHTVPPASVLHTIVQEALQEVPDGVCVIFTSRTGPPAALSRLRATQALACLDADDLRIGLGEACRIARLEERSAGLDDDAIRALWTTSGGWAVGFVLMLEHGGALGGRCWSAGPAPREVLFDYFAVEILDAATPEVRHLLLRTAFLPMFTVPMAEAISGDLEAGERLNELFRVRCFIERRDEPEASYEYHALFREFLNARARAHLQPAEYLLLQRRSARLLEAADQTEQAFFLYVAAQDWESAARMVRAQAPELIRQGRWQTAKRWIAMLPPELAAADPWLPFWDGACDVAIAPAQARAALENAHAGLAASGDLLGQVMATALIMETYYFEWTTFAPLDRWIDMQCRLLEDGVPFPSVAMELRVRSALVAALLHRQPQHGLLAPESCRALTLLEADVPVAVRFTAGIILLNCHCFRGDFACAERVIGLLQAHLGHPELTPLNLVWWQISVAYYRMLRAERDAATAALDRAEAVATEHGLDFLQPTVLTQRAFLALSFGDLDGTGAVLPRLKASLHPGRRMDLAMFYSAQSWYAWQCGDLAAAFRHGQAAVDGAFEAGAVTIQTYCLLGRAQLLLEAGDPSRAQASARGMRLRAGDMSRLLQFDALLIEADAAFQGGDVAAGLELLRAGLAVGRQQDYLNSLRWQPRMMARLLCHALREGIEVEYARQLIRTRRLLPDTPEIEQWPWPVKLYLLGRFSVVIDDKSLTTTGKAQARPLELLKALVANGGRDVASATLAAQLWPDLDGDAGQSTLCTTLHRLRKLLGLDDAIVVQQGRLALNAAKVWVDAWAFERLANRLEQEPEADEQELARCLRLYLGNFLQQDTDAPWMAPLRERLRSKYLRQVLRSGRRWESKGDWGRAVETYQHGIEIDNLAEELYRRLIECEYRRGHAAAALQAYRQCRHMLSVLLGIRPSAETEAVYRTIVGEGG</sequence>
<dbReference type="Gene3D" id="3.40.50.300">
    <property type="entry name" value="P-loop containing nucleotide triphosphate hydrolases"/>
    <property type="match status" value="1"/>
</dbReference>
<dbReference type="InterPro" id="IPR036388">
    <property type="entry name" value="WH-like_DNA-bd_sf"/>
</dbReference>
<feature type="domain" description="AAA+ ATPase" evidence="1">
    <location>
        <begin position="33"/>
        <end position="184"/>
    </location>
</feature>
<dbReference type="Proteomes" id="UP000321323">
    <property type="component" value="Chromosome"/>
</dbReference>